<name>A0A2J7PY10_9NEOP</name>
<dbReference type="Proteomes" id="UP000235965">
    <property type="component" value="Unassembled WGS sequence"/>
</dbReference>
<evidence type="ECO:0000313" key="2">
    <source>
        <dbReference type="Proteomes" id="UP000235965"/>
    </source>
</evidence>
<comment type="caution">
    <text evidence="1">The sequence shown here is derived from an EMBL/GenBank/DDBJ whole genome shotgun (WGS) entry which is preliminary data.</text>
</comment>
<sequence>MYNIPTLSGQIKDRICTIYALEYKMTQEDVLWYILCQHIEIVFNWNKINITPIPILICMNWEFNDWFKSIPFRH</sequence>
<dbReference type="EMBL" id="NEVH01020851">
    <property type="protein sequence ID" value="PNF21223.1"/>
    <property type="molecule type" value="Genomic_DNA"/>
</dbReference>
<protein>
    <submittedName>
        <fullName evidence="1">Uncharacterized protein</fullName>
    </submittedName>
</protein>
<dbReference type="AlphaFoldDB" id="A0A2J7PY10"/>
<evidence type="ECO:0000313" key="1">
    <source>
        <dbReference type="EMBL" id="PNF21223.1"/>
    </source>
</evidence>
<dbReference type="InParanoid" id="A0A2J7PY10"/>
<organism evidence="1 2">
    <name type="scientific">Cryptotermes secundus</name>
    <dbReference type="NCBI Taxonomy" id="105785"/>
    <lineage>
        <taxon>Eukaryota</taxon>
        <taxon>Metazoa</taxon>
        <taxon>Ecdysozoa</taxon>
        <taxon>Arthropoda</taxon>
        <taxon>Hexapoda</taxon>
        <taxon>Insecta</taxon>
        <taxon>Pterygota</taxon>
        <taxon>Neoptera</taxon>
        <taxon>Polyneoptera</taxon>
        <taxon>Dictyoptera</taxon>
        <taxon>Blattodea</taxon>
        <taxon>Blattoidea</taxon>
        <taxon>Termitoidae</taxon>
        <taxon>Kalotermitidae</taxon>
        <taxon>Cryptotermitinae</taxon>
        <taxon>Cryptotermes</taxon>
    </lineage>
</organism>
<keyword evidence="2" id="KW-1185">Reference proteome</keyword>
<accession>A0A2J7PY10</accession>
<gene>
    <name evidence="1" type="ORF">B7P43_G04194</name>
</gene>
<reference evidence="1 2" key="1">
    <citation type="submission" date="2017-12" db="EMBL/GenBank/DDBJ databases">
        <title>Hemimetabolous genomes reveal molecular basis of termite eusociality.</title>
        <authorList>
            <person name="Harrison M.C."/>
            <person name="Jongepier E."/>
            <person name="Robertson H.M."/>
            <person name="Arning N."/>
            <person name="Bitard-Feildel T."/>
            <person name="Chao H."/>
            <person name="Childers C.P."/>
            <person name="Dinh H."/>
            <person name="Doddapaneni H."/>
            <person name="Dugan S."/>
            <person name="Gowin J."/>
            <person name="Greiner C."/>
            <person name="Han Y."/>
            <person name="Hu H."/>
            <person name="Hughes D.S.T."/>
            <person name="Huylmans A.-K."/>
            <person name="Kemena C."/>
            <person name="Kremer L.P.M."/>
            <person name="Lee S.L."/>
            <person name="Lopez-Ezquerra A."/>
            <person name="Mallet L."/>
            <person name="Monroy-Kuhn J.M."/>
            <person name="Moser A."/>
            <person name="Murali S.C."/>
            <person name="Muzny D.M."/>
            <person name="Otani S."/>
            <person name="Piulachs M.-D."/>
            <person name="Poelchau M."/>
            <person name="Qu J."/>
            <person name="Schaub F."/>
            <person name="Wada-Katsumata A."/>
            <person name="Worley K.C."/>
            <person name="Xie Q."/>
            <person name="Ylla G."/>
            <person name="Poulsen M."/>
            <person name="Gibbs R.A."/>
            <person name="Schal C."/>
            <person name="Richards S."/>
            <person name="Belles X."/>
            <person name="Korb J."/>
            <person name="Bornberg-Bauer E."/>
        </authorList>
    </citation>
    <scope>NUCLEOTIDE SEQUENCE [LARGE SCALE GENOMIC DNA]</scope>
    <source>
        <tissue evidence="1">Whole body</tissue>
    </source>
</reference>
<proteinExistence type="predicted"/>